<gene>
    <name evidence="1" type="ORF">MENT_LOCUS49430</name>
</gene>
<organism evidence="1 2">
    <name type="scientific">Meloidogyne enterolobii</name>
    <name type="common">Root-knot nematode worm</name>
    <name type="synonym">Meloidogyne mayaguensis</name>
    <dbReference type="NCBI Taxonomy" id="390850"/>
    <lineage>
        <taxon>Eukaryota</taxon>
        <taxon>Metazoa</taxon>
        <taxon>Ecdysozoa</taxon>
        <taxon>Nematoda</taxon>
        <taxon>Chromadorea</taxon>
        <taxon>Rhabditida</taxon>
        <taxon>Tylenchina</taxon>
        <taxon>Tylenchomorpha</taxon>
        <taxon>Tylenchoidea</taxon>
        <taxon>Meloidogynidae</taxon>
        <taxon>Meloidogyninae</taxon>
        <taxon>Meloidogyne</taxon>
    </lineage>
</organism>
<protein>
    <submittedName>
        <fullName evidence="1">Uncharacterized protein</fullName>
    </submittedName>
</protein>
<name>A0A6V7XAR6_MELEN</name>
<proteinExistence type="predicted"/>
<evidence type="ECO:0000313" key="2">
    <source>
        <dbReference type="Proteomes" id="UP000580250"/>
    </source>
</evidence>
<dbReference type="Proteomes" id="UP000580250">
    <property type="component" value="Unassembled WGS sequence"/>
</dbReference>
<reference evidence="1 2" key="1">
    <citation type="submission" date="2020-08" db="EMBL/GenBank/DDBJ databases">
        <authorList>
            <person name="Koutsovoulos G."/>
            <person name="Danchin GJ E."/>
        </authorList>
    </citation>
    <scope>NUCLEOTIDE SEQUENCE [LARGE SCALE GENOMIC DNA]</scope>
</reference>
<dbReference type="EMBL" id="CAJEWN010001298">
    <property type="protein sequence ID" value="CAD2196275.1"/>
    <property type="molecule type" value="Genomic_DNA"/>
</dbReference>
<comment type="caution">
    <text evidence="1">The sequence shown here is derived from an EMBL/GenBank/DDBJ whole genome shotgun (WGS) entry which is preliminary data.</text>
</comment>
<dbReference type="AlphaFoldDB" id="A0A6V7XAR6"/>
<evidence type="ECO:0000313" key="1">
    <source>
        <dbReference type="EMBL" id="CAD2196275.1"/>
    </source>
</evidence>
<sequence>MLCPTKRNFVKGKLLGARLLPKSFTRPIHHYLHGTLCISIFYLL</sequence>
<accession>A0A6V7XAR6</accession>